<dbReference type="InterPro" id="IPR036244">
    <property type="entry name" value="TipA-like_antibiotic-bd"/>
</dbReference>
<sequence length="293" mass="31485">MSTTTPGRRGGTAYGAVRGVAGRLSVVTKGVDAVPSDGLTVGAAASLVGVTVRTLHHWDAMGLVSPSERTAGGYRLYSATDIARIHRVLIYRELGLPLDGIADLLEAPATEPLVEQRAQLVERISRLQEMVAAVDRLIEAKNAGLLLTAEEQVAIFGRDWQPSWVAGARERWGETDQWAQYAERSAEMTTEDWKQVAASISTLDEDLAAAKRAGVVAGSTEGNALAERHRASIGAFFDCTHSMHVCLGRKYVADAGFTAHYDAFEPGLTLWLRDLINANAVANGIDPETATWS</sequence>
<dbReference type="InterPro" id="IPR009061">
    <property type="entry name" value="DNA-bd_dom_put_sf"/>
</dbReference>
<accession>A0A4R7TJA0</accession>
<dbReference type="SUPFAM" id="SSF89082">
    <property type="entry name" value="Antibiotic binding domain of TipA-like multidrug resistance regulators"/>
    <property type="match status" value="1"/>
</dbReference>
<keyword evidence="1" id="KW-0805">Transcription regulation</keyword>
<dbReference type="InterPro" id="IPR047057">
    <property type="entry name" value="MerR_fam"/>
</dbReference>
<dbReference type="Proteomes" id="UP000295151">
    <property type="component" value="Unassembled WGS sequence"/>
</dbReference>
<evidence type="ECO:0000256" key="2">
    <source>
        <dbReference type="ARBA" id="ARBA00023125"/>
    </source>
</evidence>
<keyword evidence="4" id="KW-0804">Transcription</keyword>
<dbReference type="PRINTS" id="PR00040">
    <property type="entry name" value="HTHMERR"/>
</dbReference>
<dbReference type="GO" id="GO:0003700">
    <property type="term" value="F:DNA-binding transcription factor activity"/>
    <property type="evidence" value="ECO:0007669"/>
    <property type="project" value="InterPro"/>
</dbReference>
<dbReference type="PROSITE" id="PS00552">
    <property type="entry name" value="HTH_MERR_1"/>
    <property type="match status" value="1"/>
</dbReference>
<evidence type="ECO:0000256" key="3">
    <source>
        <dbReference type="ARBA" id="ARBA00023159"/>
    </source>
</evidence>
<reference evidence="6 7" key="1">
    <citation type="submission" date="2019-03" db="EMBL/GenBank/DDBJ databases">
        <title>Genomic Encyclopedia of Type Strains, Phase III (KMG-III): the genomes of soil and plant-associated and newly described type strains.</title>
        <authorList>
            <person name="Whitman W."/>
        </authorList>
    </citation>
    <scope>NUCLEOTIDE SEQUENCE [LARGE SCALE GENOMIC DNA]</scope>
    <source>
        <strain evidence="6 7">VKM Ac-2575</strain>
    </source>
</reference>
<dbReference type="Pfam" id="PF07739">
    <property type="entry name" value="TipAS"/>
    <property type="match status" value="1"/>
</dbReference>
<proteinExistence type="predicted"/>
<feature type="domain" description="HTH merR-type" evidence="5">
    <location>
        <begin position="38"/>
        <end position="107"/>
    </location>
</feature>
<protein>
    <submittedName>
        <fullName evidence="6">DNA-binding transcriptional MerR regulator</fullName>
    </submittedName>
</protein>
<gene>
    <name evidence="6" type="ORF">EV138_5389</name>
</gene>
<dbReference type="Gene3D" id="1.10.490.50">
    <property type="entry name" value="Antibiotic binding domain of TipA-like multidrug resistance regulators"/>
    <property type="match status" value="1"/>
</dbReference>
<dbReference type="AlphaFoldDB" id="A0A4R7TJA0"/>
<dbReference type="EMBL" id="SOCE01000001">
    <property type="protein sequence ID" value="TDU91776.1"/>
    <property type="molecule type" value="Genomic_DNA"/>
</dbReference>
<name>A0A4R7TJA0_9ACTN</name>
<keyword evidence="2 6" id="KW-0238">DNA-binding</keyword>
<dbReference type="GO" id="GO:0003677">
    <property type="term" value="F:DNA binding"/>
    <property type="evidence" value="ECO:0007669"/>
    <property type="project" value="UniProtKB-KW"/>
</dbReference>
<evidence type="ECO:0000256" key="1">
    <source>
        <dbReference type="ARBA" id="ARBA00023015"/>
    </source>
</evidence>
<dbReference type="PANTHER" id="PTHR30204">
    <property type="entry name" value="REDOX-CYCLING DRUG-SENSING TRANSCRIPTIONAL ACTIVATOR SOXR"/>
    <property type="match status" value="1"/>
</dbReference>
<dbReference type="SUPFAM" id="SSF46955">
    <property type="entry name" value="Putative DNA-binding domain"/>
    <property type="match status" value="1"/>
</dbReference>
<dbReference type="InterPro" id="IPR012925">
    <property type="entry name" value="TipAS_dom"/>
</dbReference>
<dbReference type="SMART" id="SM00422">
    <property type="entry name" value="HTH_MERR"/>
    <property type="match status" value="1"/>
</dbReference>
<keyword evidence="3" id="KW-0010">Activator</keyword>
<evidence type="ECO:0000256" key="4">
    <source>
        <dbReference type="ARBA" id="ARBA00023163"/>
    </source>
</evidence>
<dbReference type="PANTHER" id="PTHR30204:SF90">
    <property type="entry name" value="HTH-TYPE TRANSCRIPTIONAL ACTIVATOR MTA"/>
    <property type="match status" value="1"/>
</dbReference>
<evidence type="ECO:0000259" key="5">
    <source>
        <dbReference type="PROSITE" id="PS50937"/>
    </source>
</evidence>
<dbReference type="Gene3D" id="1.10.1660.10">
    <property type="match status" value="1"/>
</dbReference>
<dbReference type="PROSITE" id="PS50937">
    <property type="entry name" value="HTH_MERR_2"/>
    <property type="match status" value="1"/>
</dbReference>
<dbReference type="Pfam" id="PF13411">
    <property type="entry name" value="MerR_1"/>
    <property type="match status" value="1"/>
</dbReference>
<organism evidence="6 7">
    <name type="scientific">Kribbella voronezhensis</name>
    <dbReference type="NCBI Taxonomy" id="2512212"/>
    <lineage>
        <taxon>Bacteria</taxon>
        <taxon>Bacillati</taxon>
        <taxon>Actinomycetota</taxon>
        <taxon>Actinomycetes</taxon>
        <taxon>Propionibacteriales</taxon>
        <taxon>Kribbellaceae</taxon>
        <taxon>Kribbella</taxon>
    </lineage>
</organism>
<evidence type="ECO:0000313" key="7">
    <source>
        <dbReference type="Proteomes" id="UP000295151"/>
    </source>
</evidence>
<keyword evidence="7" id="KW-1185">Reference proteome</keyword>
<dbReference type="CDD" id="cd01106">
    <property type="entry name" value="HTH_TipAL-Mta"/>
    <property type="match status" value="1"/>
</dbReference>
<dbReference type="InterPro" id="IPR000551">
    <property type="entry name" value="MerR-type_HTH_dom"/>
</dbReference>
<evidence type="ECO:0000313" key="6">
    <source>
        <dbReference type="EMBL" id="TDU91776.1"/>
    </source>
</evidence>
<comment type="caution">
    <text evidence="6">The sequence shown here is derived from an EMBL/GenBank/DDBJ whole genome shotgun (WGS) entry which is preliminary data.</text>
</comment>